<reference evidence="1 2" key="1">
    <citation type="journal article" date="2020" name="Nat. Food">
        <title>A phased Vanilla planifolia genome enables genetic improvement of flavour and production.</title>
        <authorList>
            <person name="Hasing T."/>
            <person name="Tang H."/>
            <person name="Brym M."/>
            <person name="Khazi F."/>
            <person name="Huang T."/>
            <person name="Chambers A.H."/>
        </authorList>
    </citation>
    <scope>NUCLEOTIDE SEQUENCE [LARGE SCALE GENOMIC DNA]</scope>
    <source>
        <tissue evidence="1">Leaf</tissue>
    </source>
</reference>
<comment type="caution">
    <text evidence="1">The sequence shown here is derived from an EMBL/GenBank/DDBJ whole genome shotgun (WGS) entry which is preliminary data.</text>
</comment>
<proteinExistence type="predicted"/>
<evidence type="ECO:0000313" key="2">
    <source>
        <dbReference type="Proteomes" id="UP000639772"/>
    </source>
</evidence>
<sequence>MRETLTTQQCSGTSQAYAGSVCMSLGEVSPFVLLSLRYLHPVCNDIVKFLLKRRQAKRRLELRCLFHQHLAERINGSTVGVDDSWISRRKLPVGSSRSLSWSDLITDPDH</sequence>
<evidence type="ECO:0000313" key="1">
    <source>
        <dbReference type="EMBL" id="KAG0503154.1"/>
    </source>
</evidence>
<gene>
    <name evidence="1" type="ORF">HPP92_003226</name>
</gene>
<name>A0A835VJP5_VANPL</name>
<accession>A0A835VJP5</accession>
<dbReference type="Proteomes" id="UP000639772">
    <property type="component" value="Chromosome 1"/>
</dbReference>
<organism evidence="1 2">
    <name type="scientific">Vanilla planifolia</name>
    <name type="common">Vanilla</name>
    <dbReference type="NCBI Taxonomy" id="51239"/>
    <lineage>
        <taxon>Eukaryota</taxon>
        <taxon>Viridiplantae</taxon>
        <taxon>Streptophyta</taxon>
        <taxon>Embryophyta</taxon>
        <taxon>Tracheophyta</taxon>
        <taxon>Spermatophyta</taxon>
        <taxon>Magnoliopsida</taxon>
        <taxon>Liliopsida</taxon>
        <taxon>Asparagales</taxon>
        <taxon>Orchidaceae</taxon>
        <taxon>Vanilloideae</taxon>
        <taxon>Vanilleae</taxon>
        <taxon>Vanilla</taxon>
    </lineage>
</organism>
<dbReference type="AlphaFoldDB" id="A0A835VJP5"/>
<dbReference type="EMBL" id="JADCNM010000001">
    <property type="protein sequence ID" value="KAG0503154.1"/>
    <property type="molecule type" value="Genomic_DNA"/>
</dbReference>
<protein>
    <submittedName>
        <fullName evidence="1">Uncharacterized protein</fullName>
    </submittedName>
</protein>